<evidence type="ECO:0000256" key="2">
    <source>
        <dbReference type="ARBA" id="ARBA00008892"/>
    </source>
</evidence>
<reference evidence="14" key="1">
    <citation type="submission" date="2015-09" db="EMBL/GenBank/DDBJ databases">
        <title>Complete mitochondrial genomes of three Cucujiformia species and phylogenetic reconstruction of Coleoptera.</title>
        <authorList>
            <person name="Yuan M.-L."/>
            <person name="Zhang Q.-L."/>
        </authorList>
    </citation>
    <scope>NUCLEOTIDE SEQUENCE</scope>
</reference>
<comment type="subcellular location">
    <subcellularLocation>
        <location evidence="1 12">Mitochondrion membrane</location>
        <topology evidence="1 12">Single-pass membrane protein</topology>
    </subcellularLocation>
</comment>
<evidence type="ECO:0000256" key="10">
    <source>
        <dbReference type="ARBA" id="ARBA00023128"/>
    </source>
</evidence>
<keyword evidence="4 12" id="KW-0813">Transport</keyword>
<geneLocation type="mitochondrion" evidence="14"/>
<evidence type="ECO:0000256" key="6">
    <source>
        <dbReference type="ARBA" id="ARBA00022692"/>
    </source>
</evidence>
<evidence type="ECO:0000313" key="14">
    <source>
        <dbReference type="EMBL" id="ANG08427.1"/>
    </source>
</evidence>
<dbReference type="AlphaFoldDB" id="A0A1L2DZH6"/>
<evidence type="ECO:0000256" key="7">
    <source>
        <dbReference type="ARBA" id="ARBA00022781"/>
    </source>
</evidence>
<dbReference type="GO" id="GO:0015078">
    <property type="term" value="F:proton transmembrane transporter activity"/>
    <property type="evidence" value="ECO:0007669"/>
    <property type="project" value="InterPro"/>
</dbReference>
<organism evidence="14">
    <name type="scientific">Hycleus chodschenticus</name>
    <dbReference type="NCBI Taxonomy" id="1244567"/>
    <lineage>
        <taxon>Eukaryota</taxon>
        <taxon>Metazoa</taxon>
        <taxon>Ecdysozoa</taxon>
        <taxon>Arthropoda</taxon>
        <taxon>Hexapoda</taxon>
        <taxon>Insecta</taxon>
        <taxon>Pterygota</taxon>
        <taxon>Neoptera</taxon>
        <taxon>Endopterygota</taxon>
        <taxon>Coleoptera</taxon>
        <taxon>Polyphaga</taxon>
        <taxon>Cucujiformia</taxon>
        <taxon>Meloidae</taxon>
        <taxon>Meloinae</taxon>
        <taxon>Hycleus</taxon>
    </lineage>
</organism>
<feature type="transmembrane region" description="Helical" evidence="13">
    <location>
        <begin position="6"/>
        <end position="29"/>
    </location>
</feature>
<dbReference type="GO" id="GO:0045259">
    <property type="term" value="C:proton-transporting ATP synthase complex"/>
    <property type="evidence" value="ECO:0007669"/>
    <property type="project" value="UniProtKB-KW"/>
</dbReference>
<accession>A0A1L2DZH6</accession>
<protein>
    <recommendedName>
        <fullName evidence="12">ATP synthase complex subunit 8</fullName>
    </recommendedName>
</protein>
<dbReference type="EMBL" id="KT808466">
    <property type="protein sequence ID" value="ANG08427.1"/>
    <property type="molecule type" value="Genomic_DNA"/>
</dbReference>
<dbReference type="GO" id="GO:0015986">
    <property type="term" value="P:proton motive force-driven ATP synthesis"/>
    <property type="evidence" value="ECO:0007669"/>
    <property type="project" value="InterPro"/>
</dbReference>
<keyword evidence="9 12" id="KW-0406">Ion transport</keyword>
<proteinExistence type="inferred from homology"/>
<keyword evidence="8 13" id="KW-1133">Transmembrane helix</keyword>
<comment type="similarity">
    <text evidence="2 12">Belongs to the ATPase protein 8 family.</text>
</comment>
<dbReference type="InterPro" id="IPR001421">
    <property type="entry name" value="ATP8_metazoa"/>
</dbReference>
<gene>
    <name evidence="14" type="primary">atp8</name>
</gene>
<evidence type="ECO:0000256" key="11">
    <source>
        <dbReference type="ARBA" id="ARBA00023136"/>
    </source>
</evidence>
<keyword evidence="6 12" id="KW-0812">Transmembrane</keyword>
<dbReference type="Pfam" id="PF00895">
    <property type="entry name" value="ATP-synt_8"/>
    <property type="match status" value="1"/>
</dbReference>
<evidence type="ECO:0000256" key="9">
    <source>
        <dbReference type="ARBA" id="ARBA00023065"/>
    </source>
</evidence>
<evidence type="ECO:0000256" key="3">
    <source>
        <dbReference type="ARBA" id="ARBA00011291"/>
    </source>
</evidence>
<keyword evidence="10 12" id="KW-0496">Mitochondrion</keyword>
<keyword evidence="7 12" id="KW-0375">Hydrogen ion transport</keyword>
<keyword evidence="5 12" id="KW-0138">CF(0)</keyword>
<dbReference type="GO" id="GO:0031966">
    <property type="term" value="C:mitochondrial membrane"/>
    <property type="evidence" value="ECO:0007669"/>
    <property type="project" value="UniProtKB-SubCell"/>
</dbReference>
<sequence length="53" mass="6479">MPQMAPLNWLTLLFFFIMIFIILNSFNYYTFTYQKKMGFLDQKATTKINWKCL</sequence>
<name>A0A1L2DZH6_9CUCU</name>
<evidence type="ECO:0000256" key="12">
    <source>
        <dbReference type="RuleBase" id="RU003661"/>
    </source>
</evidence>
<evidence type="ECO:0000256" key="13">
    <source>
        <dbReference type="SAM" id="Phobius"/>
    </source>
</evidence>
<keyword evidence="11 13" id="KW-0472">Membrane</keyword>
<evidence type="ECO:0000256" key="5">
    <source>
        <dbReference type="ARBA" id="ARBA00022547"/>
    </source>
</evidence>
<evidence type="ECO:0000256" key="1">
    <source>
        <dbReference type="ARBA" id="ARBA00004304"/>
    </source>
</evidence>
<comment type="subunit">
    <text evidence="3">F-type ATPases have 2 components, CF(1) - the catalytic core - and CF(0) - the membrane proton channel.</text>
</comment>
<evidence type="ECO:0000256" key="4">
    <source>
        <dbReference type="ARBA" id="ARBA00022448"/>
    </source>
</evidence>
<evidence type="ECO:0000256" key="8">
    <source>
        <dbReference type="ARBA" id="ARBA00022989"/>
    </source>
</evidence>